<dbReference type="GO" id="GO:0004518">
    <property type="term" value="F:nuclease activity"/>
    <property type="evidence" value="ECO:0007669"/>
    <property type="project" value="UniProtKB-KW"/>
</dbReference>
<accession>A0A6H1ZA54</accession>
<evidence type="ECO:0000259" key="4">
    <source>
        <dbReference type="SMART" id="SM00990"/>
    </source>
</evidence>
<dbReference type="GO" id="GO:0016788">
    <property type="term" value="F:hydrolase activity, acting on ester bonds"/>
    <property type="evidence" value="ECO:0007669"/>
    <property type="project" value="InterPro"/>
</dbReference>
<dbReference type="Gene3D" id="3.40.1350.10">
    <property type="match status" value="1"/>
</dbReference>
<evidence type="ECO:0000313" key="5">
    <source>
        <dbReference type="EMBL" id="QJA44342.1"/>
    </source>
</evidence>
<evidence type="ECO:0000256" key="2">
    <source>
        <dbReference type="ARBA" id="ARBA00022722"/>
    </source>
</evidence>
<keyword evidence="3" id="KW-0378">Hydrolase</keyword>
<protein>
    <submittedName>
        <fullName evidence="5">Putative VRR-NUC domain-containing protein</fullName>
    </submittedName>
</protein>
<dbReference type="EMBL" id="MT144837">
    <property type="protein sequence ID" value="QJI00221.1"/>
    <property type="molecule type" value="Genomic_DNA"/>
</dbReference>
<dbReference type="SUPFAM" id="SSF52980">
    <property type="entry name" value="Restriction endonuclease-like"/>
    <property type="match status" value="1"/>
</dbReference>
<comment type="cofactor">
    <cofactor evidence="1">
        <name>Mg(2+)</name>
        <dbReference type="ChEBI" id="CHEBI:18420"/>
    </cofactor>
</comment>
<evidence type="ECO:0000256" key="1">
    <source>
        <dbReference type="ARBA" id="ARBA00001946"/>
    </source>
</evidence>
<feature type="domain" description="VRR-NUC" evidence="4">
    <location>
        <begin position="6"/>
        <end position="87"/>
    </location>
</feature>
<dbReference type="AlphaFoldDB" id="A0A6H1ZA54"/>
<proteinExistence type="predicted"/>
<reference evidence="5" key="1">
    <citation type="submission" date="2020-03" db="EMBL/GenBank/DDBJ databases">
        <title>The deep terrestrial virosphere.</title>
        <authorList>
            <person name="Holmfeldt K."/>
            <person name="Nilsson E."/>
            <person name="Simone D."/>
            <person name="Lopez-Fernandez M."/>
            <person name="Wu X."/>
            <person name="de Brujin I."/>
            <person name="Lundin D."/>
            <person name="Andersson A."/>
            <person name="Bertilsson S."/>
            <person name="Dopson M."/>
        </authorList>
    </citation>
    <scope>NUCLEOTIDE SEQUENCE</scope>
    <source>
        <strain evidence="5">TM448A00093</strain>
        <strain evidence="6">TM448B01884</strain>
    </source>
</reference>
<dbReference type="SMART" id="SM00990">
    <property type="entry name" value="VRR_NUC"/>
    <property type="match status" value="1"/>
</dbReference>
<sequence>MPKTVTPETAIKNSIKSYLNLKGYFFYHNLQGLGSARGLADLTILKDGKVYWVEVKRPGGKQSDYQKLFQQHIEDEGGIYIVATSVQDLIDRGI</sequence>
<evidence type="ECO:0000256" key="3">
    <source>
        <dbReference type="ARBA" id="ARBA00022801"/>
    </source>
</evidence>
<dbReference type="GO" id="GO:0003676">
    <property type="term" value="F:nucleic acid binding"/>
    <property type="evidence" value="ECO:0007669"/>
    <property type="project" value="InterPro"/>
</dbReference>
<dbReference type="EMBL" id="MT143975">
    <property type="protein sequence ID" value="QJA44342.1"/>
    <property type="molecule type" value="Genomic_DNA"/>
</dbReference>
<evidence type="ECO:0000313" key="6">
    <source>
        <dbReference type="EMBL" id="QJI00221.1"/>
    </source>
</evidence>
<dbReference type="InterPro" id="IPR011856">
    <property type="entry name" value="tRNA_endonuc-like_dom_sf"/>
</dbReference>
<keyword evidence="2" id="KW-0540">Nuclease</keyword>
<dbReference type="InterPro" id="IPR014883">
    <property type="entry name" value="VRR_NUC"/>
</dbReference>
<name>A0A6H1ZA54_9ZZZZ</name>
<dbReference type="InterPro" id="IPR011335">
    <property type="entry name" value="Restrct_endonuc-II-like"/>
</dbReference>
<organism evidence="5">
    <name type="scientific">viral metagenome</name>
    <dbReference type="NCBI Taxonomy" id="1070528"/>
    <lineage>
        <taxon>unclassified sequences</taxon>
        <taxon>metagenomes</taxon>
        <taxon>organismal metagenomes</taxon>
    </lineage>
</organism>
<gene>
    <name evidence="5" type="ORF">TM448A00093_0072</name>
    <name evidence="6" type="ORF">TM448B01884_0013</name>
</gene>